<dbReference type="RefSeq" id="WP_097281106.1">
    <property type="nucleotide sequence ID" value="NZ_OCNJ01000011.1"/>
</dbReference>
<dbReference type="PANTHER" id="PTHR43300:SF7">
    <property type="entry name" value="UDP-N-ACETYLBACILLOSAMINE N-ACETYLTRANSFERASE"/>
    <property type="match status" value="1"/>
</dbReference>
<feature type="binding site" evidence="3">
    <location>
        <position position="162"/>
    </location>
    <ligand>
        <name>acetyl-CoA</name>
        <dbReference type="ChEBI" id="CHEBI:57288"/>
    </ligand>
</feature>
<sequence length="238" mass="23578">MTAAPPLPAGAVLVWGGAGHAKMLRPTLARLGRPVAAVVERDASRAAALPFPGARWLADEAAVRAWVADTGAAAAGVAFTLAIGGHNGAERCRLEDLLVGLGLQPLTLVHDRAWVADTAALAPGCQILPMAAVGEEAVLGRQCIVNTNASVDHECRLGEGVHVMPGATLAGCVTVGDHATIGSNATILPRVTIGAGCMVGAGAVVTHDLPPGTTAVGVPARPLPAPSAAAAPPSAQGA</sequence>
<name>A0A286GXD9_9PROT</name>
<organism evidence="4 5">
    <name type="scientific">Caenispirillum bisanense</name>
    <dbReference type="NCBI Taxonomy" id="414052"/>
    <lineage>
        <taxon>Bacteria</taxon>
        <taxon>Pseudomonadati</taxon>
        <taxon>Pseudomonadota</taxon>
        <taxon>Alphaproteobacteria</taxon>
        <taxon>Rhodospirillales</taxon>
        <taxon>Novispirillaceae</taxon>
        <taxon>Caenispirillum</taxon>
    </lineage>
</organism>
<proteinExistence type="inferred from homology"/>
<feature type="active site" description="Proton acceptor" evidence="2">
    <location>
        <position position="153"/>
    </location>
</feature>
<dbReference type="InterPro" id="IPR001451">
    <property type="entry name" value="Hexapep"/>
</dbReference>
<keyword evidence="5" id="KW-1185">Reference proteome</keyword>
<protein>
    <submittedName>
        <fullName evidence="4">Sugar O-acyltransferase, sialic acid O-acetyltransferase NeuD family</fullName>
    </submittedName>
</protein>
<evidence type="ECO:0000313" key="5">
    <source>
        <dbReference type="Proteomes" id="UP000219621"/>
    </source>
</evidence>
<dbReference type="NCBIfam" id="TIGR03570">
    <property type="entry name" value="NeuD_NnaD"/>
    <property type="match status" value="1"/>
</dbReference>
<dbReference type="EMBL" id="OCNJ01000011">
    <property type="protein sequence ID" value="SOE00188.1"/>
    <property type="molecule type" value="Genomic_DNA"/>
</dbReference>
<dbReference type="InterPro" id="IPR011004">
    <property type="entry name" value="Trimer_LpxA-like_sf"/>
</dbReference>
<feature type="binding site" evidence="3">
    <location>
        <position position="84"/>
    </location>
    <ligand>
        <name>substrate</name>
    </ligand>
</feature>
<dbReference type="PANTHER" id="PTHR43300">
    <property type="entry name" value="ACETYLTRANSFERASE"/>
    <property type="match status" value="1"/>
</dbReference>
<dbReference type="InterPro" id="IPR050179">
    <property type="entry name" value="Trans_hexapeptide_repeat"/>
</dbReference>
<dbReference type="CDD" id="cd03360">
    <property type="entry name" value="LbH_AT_putative"/>
    <property type="match status" value="1"/>
</dbReference>
<accession>A0A286GXD9</accession>
<evidence type="ECO:0000256" key="1">
    <source>
        <dbReference type="ARBA" id="ARBA00007274"/>
    </source>
</evidence>
<dbReference type="InterPro" id="IPR020019">
    <property type="entry name" value="AcTrfase_PglD-like"/>
</dbReference>
<evidence type="ECO:0000256" key="2">
    <source>
        <dbReference type="PIRSR" id="PIRSR620019-1"/>
    </source>
</evidence>
<evidence type="ECO:0000256" key="3">
    <source>
        <dbReference type="PIRSR" id="PIRSR620019-2"/>
    </source>
</evidence>
<keyword evidence="4" id="KW-0808">Transferase</keyword>
<dbReference type="Proteomes" id="UP000219621">
    <property type="component" value="Unassembled WGS sequence"/>
</dbReference>
<comment type="similarity">
    <text evidence="1">Belongs to the transferase hexapeptide repeat family.</text>
</comment>
<keyword evidence="4" id="KW-0012">Acyltransferase</keyword>
<reference evidence="4 5" key="1">
    <citation type="submission" date="2017-09" db="EMBL/GenBank/DDBJ databases">
        <authorList>
            <person name="Ehlers B."/>
            <person name="Leendertz F.H."/>
        </authorList>
    </citation>
    <scope>NUCLEOTIDE SEQUENCE [LARGE SCALE GENOMIC DNA]</scope>
    <source>
        <strain evidence="4 5">USBA 140</strain>
    </source>
</reference>
<dbReference type="Gene3D" id="2.160.10.10">
    <property type="entry name" value="Hexapeptide repeat proteins"/>
    <property type="match status" value="1"/>
</dbReference>
<dbReference type="OrthoDB" id="9815592at2"/>
<feature type="site" description="Increases basicity of active site His" evidence="2">
    <location>
        <position position="154"/>
    </location>
</feature>
<dbReference type="AlphaFoldDB" id="A0A286GXD9"/>
<gene>
    <name evidence="4" type="ORF">SAMN05421508_111125</name>
</gene>
<evidence type="ECO:0000313" key="4">
    <source>
        <dbReference type="EMBL" id="SOE00188.1"/>
    </source>
</evidence>
<dbReference type="Gene3D" id="3.40.50.20">
    <property type="match status" value="1"/>
</dbReference>
<dbReference type="Pfam" id="PF00132">
    <property type="entry name" value="Hexapep"/>
    <property type="match status" value="1"/>
</dbReference>
<dbReference type="SUPFAM" id="SSF51161">
    <property type="entry name" value="Trimeric LpxA-like enzymes"/>
    <property type="match status" value="1"/>
</dbReference>
<dbReference type="GO" id="GO:0016746">
    <property type="term" value="F:acyltransferase activity"/>
    <property type="evidence" value="ECO:0007669"/>
    <property type="project" value="UniProtKB-KW"/>
</dbReference>